<proteinExistence type="predicted"/>
<sequence length="429" mass="45794">MSSQEGLRSAAWSGGDDLAAESVAAIVAEGLTGTAQPRGRVAVLIPDATRTVDLTVLVPAVVDLLLARDCEVDVVVALGTHQPMSDDEIGAMIGVPAPEWAARFPHTWIGNHEWYEPGCLVPVGTIAEDRVADLSGGLLSEAIPVDVNGRVASADHVVVVGPVFPHEVVGFSGGNKYLFPGVSGSHMIARTHWLGALIGSTHLIGTPGVTPVRALIDEAAGLLSATRHCVAVVTGPGGRIRGVAVGTPEGAWRQASEWSAQLHVAYVDEPYDRALAVMPRMYADLWTGAKGMYKLDPVMADGGVLTIYAPHITEFSVSHGEVLDRIGYHVVDYFLQQWERFRDEPWGILAHSTHLRGSGSYDSVAGERSRITVVLATGISRERCESAGLGWRDPATVDPATFAAEADDRCLVVPHAGEQLYRLRTQDRT</sequence>
<dbReference type="Proteomes" id="UP001500575">
    <property type="component" value="Unassembled WGS sequence"/>
</dbReference>
<evidence type="ECO:0000313" key="2">
    <source>
        <dbReference type="EMBL" id="GAA2113442.1"/>
    </source>
</evidence>
<dbReference type="InterPro" id="IPR043166">
    <property type="entry name" value="LarA-like_C"/>
</dbReference>
<keyword evidence="3" id="KW-1185">Reference proteome</keyword>
<evidence type="ECO:0000313" key="3">
    <source>
        <dbReference type="Proteomes" id="UP001500575"/>
    </source>
</evidence>
<dbReference type="Gene3D" id="3.40.50.11440">
    <property type="match status" value="1"/>
</dbReference>
<dbReference type="PANTHER" id="PTHR33171">
    <property type="entry name" value="LAR_N DOMAIN-CONTAINING PROTEIN"/>
    <property type="match status" value="1"/>
</dbReference>
<dbReference type="InterPro" id="IPR018657">
    <property type="entry name" value="LarA-like_N"/>
</dbReference>
<reference evidence="2 3" key="1">
    <citation type="journal article" date="2019" name="Int. J. Syst. Evol. Microbiol.">
        <title>The Global Catalogue of Microorganisms (GCM) 10K type strain sequencing project: providing services to taxonomists for standard genome sequencing and annotation.</title>
        <authorList>
            <consortium name="The Broad Institute Genomics Platform"/>
            <consortium name="The Broad Institute Genome Sequencing Center for Infectious Disease"/>
            <person name="Wu L."/>
            <person name="Ma J."/>
        </authorList>
    </citation>
    <scope>NUCLEOTIDE SEQUENCE [LARGE SCALE GENOMIC DNA]</scope>
    <source>
        <strain evidence="2 3">JCM 16021</strain>
    </source>
</reference>
<dbReference type="PANTHER" id="PTHR33171:SF17">
    <property type="entry name" value="LARA-LIKE N-TERMINAL DOMAIN-CONTAINING PROTEIN"/>
    <property type="match status" value="1"/>
</dbReference>
<name>A0ABN2XLT0_9ACTN</name>
<dbReference type="EMBL" id="BAAAQQ010000001">
    <property type="protein sequence ID" value="GAA2113442.1"/>
    <property type="molecule type" value="Genomic_DNA"/>
</dbReference>
<dbReference type="RefSeq" id="WP_344301538.1">
    <property type="nucleotide sequence ID" value="NZ_BAAAQQ010000001.1"/>
</dbReference>
<evidence type="ECO:0000259" key="1">
    <source>
        <dbReference type="Pfam" id="PF09861"/>
    </source>
</evidence>
<accession>A0ABN2XLT0</accession>
<comment type="caution">
    <text evidence="2">The sequence shown here is derived from an EMBL/GenBank/DDBJ whole genome shotgun (WGS) entry which is preliminary data.</text>
</comment>
<organism evidence="2 3">
    <name type="scientific">Nocardioides bigeumensis</name>
    <dbReference type="NCBI Taxonomy" id="433657"/>
    <lineage>
        <taxon>Bacteria</taxon>
        <taxon>Bacillati</taxon>
        <taxon>Actinomycetota</taxon>
        <taxon>Actinomycetes</taxon>
        <taxon>Propionibacteriales</taxon>
        <taxon>Nocardioidaceae</taxon>
        <taxon>Nocardioides</taxon>
    </lineage>
</organism>
<gene>
    <name evidence="2" type="ORF">GCM10009843_01130</name>
</gene>
<dbReference type="Gene3D" id="3.90.226.30">
    <property type="match status" value="1"/>
</dbReference>
<dbReference type="InterPro" id="IPR048068">
    <property type="entry name" value="LarA-like"/>
</dbReference>
<protein>
    <submittedName>
        <fullName evidence="2">Lactate racemase domain-containing protein</fullName>
    </submittedName>
</protein>
<dbReference type="Pfam" id="PF09861">
    <property type="entry name" value="Lar_N"/>
    <property type="match status" value="1"/>
</dbReference>
<feature type="domain" description="LarA-like N-terminal" evidence="1">
    <location>
        <begin position="27"/>
        <end position="194"/>
    </location>
</feature>